<evidence type="ECO:0000256" key="2">
    <source>
        <dbReference type="ARBA" id="ARBA00022614"/>
    </source>
</evidence>
<sequence>MSFCLGVNPDYTDAGPFISALQVIQLDDSVYNTTDFGRSAMGLIARTKFGSTGDIERYPDDSFDRYWQPFPDSKHSVTSTHNVTSADFWNLPPPDVFNTAFVAEQDAPLVLQWPPMPLQNDSYYVALYFADTLPENSRTFDVYINDYLFYEGLNVTSAGLSAFATQWILSGLTRVILTPASPSALPPLINAGEVFGLFPLGRLTLARDALVLESIKKKLQNVPEDWNGDPCMPSGYSWTGVTCDEGPRIRVVSLNFSSMGLSGSLSPEIAKLTALTEISFANNSLSGPIPNLSNLSRLQRLHLQDNKLFGSVPQTLGTINALRELILQNNELFGSVPENLLNKQGLTYKFLPGNHFFPKPPG</sequence>
<evidence type="ECO:0000256" key="5">
    <source>
        <dbReference type="ARBA" id="ARBA00023136"/>
    </source>
</evidence>
<dbReference type="PANTHER" id="PTHR45631:SF3">
    <property type="entry name" value="OS05G0393100 PROTEIN"/>
    <property type="match status" value="1"/>
</dbReference>
<feature type="domain" description="Leucine-rich repeat-containing N-terminal plant-type" evidence="6">
    <location>
        <begin position="207"/>
        <end position="244"/>
    </location>
</feature>
<dbReference type="Gene3D" id="3.80.10.10">
    <property type="entry name" value="Ribonuclease Inhibitor"/>
    <property type="match status" value="1"/>
</dbReference>
<dbReference type="SUPFAM" id="SSF52058">
    <property type="entry name" value="L domain-like"/>
    <property type="match status" value="1"/>
</dbReference>
<keyword evidence="3" id="KW-0732">Signal</keyword>
<dbReference type="FunFam" id="3.80.10.10:FF:000400">
    <property type="entry name" value="Nuclear pore complex protein NUP107"/>
    <property type="match status" value="1"/>
</dbReference>
<dbReference type="GO" id="GO:0016020">
    <property type="term" value="C:membrane"/>
    <property type="evidence" value="ECO:0007669"/>
    <property type="project" value="UniProtKB-SubCell"/>
</dbReference>
<reference evidence="8" key="2">
    <citation type="journal article" date="2015" name="Data Brief">
        <title>Shoot transcriptome of the giant reed, Arundo donax.</title>
        <authorList>
            <person name="Barrero R.A."/>
            <person name="Guerrero F.D."/>
            <person name="Moolhuijzen P."/>
            <person name="Goolsby J.A."/>
            <person name="Tidwell J."/>
            <person name="Bellgard S.E."/>
            <person name="Bellgard M.I."/>
        </authorList>
    </citation>
    <scope>NUCLEOTIDE SEQUENCE</scope>
    <source>
        <tissue evidence="8">Shoot tissue taken approximately 20 cm above the soil surface</tissue>
    </source>
</reference>
<dbReference type="InterPro" id="IPR032675">
    <property type="entry name" value="LRR_dom_sf"/>
</dbReference>
<protein>
    <recommendedName>
        <fullName evidence="9">Malectin-like domain-containing protein</fullName>
    </recommendedName>
</protein>
<comment type="subcellular location">
    <subcellularLocation>
        <location evidence="1">Membrane</location>
        <topology evidence="1">Single-pass membrane protein</topology>
    </subcellularLocation>
</comment>
<dbReference type="PANTHER" id="PTHR45631">
    <property type="entry name" value="OS07G0107800 PROTEIN-RELATED"/>
    <property type="match status" value="1"/>
</dbReference>
<name>A0A0A9EVN8_ARUDO</name>
<evidence type="ECO:0000256" key="1">
    <source>
        <dbReference type="ARBA" id="ARBA00004167"/>
    </source>
</evidence>
<accession>A0A0A9EVN8</accession>
<evidence type="ECO:0000259" key="6">
    <source>
        <dbReference type="Pfam" id="PF08263"/>
    </source>
</evidence>
<dbReference type="Pfam" id="PF08263">
    <property type="entry name" value="LRRNT_2"/>
    <property type="match status" value="1"/>
</dbReference>
<dbReference type="AlphaFoldDB" id="A0A0A9EVN8"/>
<evidence type="ECO:0000256" key="3">
    <source>
        <dbReference type="ARBA" id="ARBA00022729"/>
    </source>
</evidence>
<dbReference type="InterPro" id="IPR024788">
    <property type="entry name" value="Malectin-like_Carb-bd_dom"/>
</dbReference>
<evidence type="ECO:0000259" key="7">
    <source>
        <dbReference type="Pfam" id="PF12819"/>
    </source>
</evidence>
<dbReference type="InterPro" id="IPR001611">
    <property type="entry name" value="Leu-rich_rpt"/>
</dbReference>
<keyword evidence="4" id="KW-0677">Repeat</keyword>
<dbReference type="EMBL" id="GBRH01193066">
    <property type="protein sequence ID" value="JAE04830.1"/>
    <property type="molecule type" value="Transcribed_RNA"/>
</dbReference>
<keyword evidence="5" id="KW-0472">Membrane</keyword>
<dbReference type="Pfam" id="PF12819">
    <property type="entry name" value="Malectin_like"/>
    <property type="match status" value="1"/>
</dbReference>
<organism evidence="8">
    <name type="scientific">Arundo donax</name>
    <name type="common">Giant reed</name>
    <name type="synonym">Donax arundinaceus</name>
    <dbReference type="NCBI Taxonomy" id="35708"/>
    <lineage>
        <taxon>Eukaryota</taxon>
        <taxon>Viridiplantae</taxon>
        <taxon>Streptophyta</taxon>
        <taxon>Embryophyta</taxon>
        <taxon>Tracheophyta</taxon>
        <taxon>Spermatophyta</taxon>
        <taxon>Magnoliopsida</taxon>
        <taxon>Liliopsida</taxon>
        <taxon>Poales</taxon>
        <taxon>Poaceae</taxon>
        <taxon>PACMAD clade</taxon>
        <taxon>Arundinoideae</taxon>
        <taxon>Arundineae</taxon>
        <taxon>Arundo</taxon>
    </lineage>
</organism>
<dbReference type="Pfam" id="PF00560">
    <property type="entry name" value="LRR_1"/>
    <property type="match status" value="1"/>
</dbReference>
<dbReference type="InterPro" id="IPR013210">
    <property type="entry name" value="LRR_N_plant-typ"/>
</dbReference>
<evidence type="ECO:0000256" key="4">
    <source>
        <dbReference type="ARBA" id="ARBA00022737"/>
    </source>
</evidence>
<feature type="domain" description="Malectin-like" evidence="7">
    <location>
        <begin position="14"/>
        <end position="195"/>
    </location>
</feature>
<proteinExistence type="predicted"/>
<evidence type="ECO:0008006" key="9">
    <source>
        <dbReference type="Google" id="ProtNLM"/>
    </source>
</evidence>
<keyword evidence="2" id="KW-0433">Leucine-rich repeat</keyword>
<evidence type="ECO:0000313" key="8">
    <source>
        <dbReference type="EMBL" id="JAE04830.1"/>
    </source>
</evidence>
<reference evidence="8" key="1">
    <citation type="submission" date="2014-09" db="EMBL/GenBank/DDBJ databases">
        <authorList>
            <person name="Magalhaes I.L.F."/>
            <person name="Oliveira U."/>
            <person name="Santos F.R."/>
            <person name="Vidigal T.H.D.A."/>
            <person name="Brescovit A.D."/>
            <person name="Santos A.J."/>
        </authorList>
    </citation>
    <scope>NUCLEOTIDE SEQUENCE</scope>
    <source>
        <tissue evidence="8">Shoot tissue taken approximately 20 cm above the soil surface</tissue>
    </source>
</reference>
<dbReference type="Gene3D" id="2.60.120.430">
    <property type="entry name" value="Galactose-binding lectin"/>
    <property type="match status" value="1"/>
</dbReference>